<dbReference type="Proteomes" id="UP000199051">
    <property type="component" value="Unassembled WGS sequence"/>
</dbReference>
<feature type="transmembrane region" description="Helical" evidence="2">
    <location>
        <begin position="95"/>
        <end position="115"/>
    </location>
</feature>
<feature type="region of interest" description="Disordered" evidence="1">
    <location>
        <begin position="1"/>
        <end position="91"/>
    </location>
</feature>
<reference evidence="4" key="1">
    <citation type="submission" date="2016-10" db="EMBL/GenBank/DDBJ databases">
        <authorList>
            <person name="Varghese N."/>
            <person name="Submissions S."/>
        </authorList>
    </citation>
    <scope>NUCLEOTIDE SEQUENCE [LARGE SCALE GENOMIC DNA]</scope>
    <source>
        <strain evidence="4">DSM 44260</strain>
    </source>
</reference>
<evidence type="ECO:0000256" key="1">
    <source>
        <dbReference type="SAM" id="MobiDB-lite"/>
    </source>
</evidence>
<dbReference type="STRING" id="155974.SAMN04487818_1167"/>
<feature type="compositionally biased region" description="Polar residues" evidence="1">
    <location>
        <begin position="186"/>
        <end position="197"/>
    </location>
</feature>
<accession>A0A1H9XJG9</accession>
<feature type="region of interest" description="Disordered" evidence="1">
    <location>
        <begin position="186"/>
        <end position="214"/>
    </location>
</feature>
<keyword evidence="4" id="KW-1185">Reference proteome</keyword>
<keyword evidence="2" id="KW-0812">Transmembrane</keyword>
<dbReference type="AlphaFoldDB" id="A0A1H9XJG9"/>
<evidence type="ECO:0000313" key="3">
    <source>
        <dbReference type="EMBL" id="SES46348.1"/>
    </source>
</evidence>
<organism evidence="3 4">
    <name type="scientific">Actinokineospora terrae</name>
    <dbReference type="NCBI Taxonomy" id="155974"/>
    <lineage>
        <taxon>Bacteria</taxon>
        <taxon>Bacillati</taxon>
        <taxon>Actinomycetota</taxon>
        <taxon>Actinomycetes</taxon>
        <taxon>Pseudonocardiales</taxon>
        <taxon>Pseudonocardiaceae</taxon>
        <taxon>Actinokineospora</taxon>
    </lineage>
</organism>
<proteinExistence type="predicted"/>
<sequence>MTDNDKPSGAEQPTDGPASGKTSDNSTDVPAYVPEPLPEDEPKRGSVSYQDETTRAKKPSVAEQRARRDAQRRQREAEQAAYEEAERKRKKRKRILIGSGVTVGVVALVAVVYAASTPDEVTAQCTTSDGVIVDDDYCDSTYATSHGGYSSGGFIYIGGSSYRYNYGGSGSVGQKVTGGSYVSPGSDTTVKTNSGKTVQRGGLGVSSGGKSGGS</sequence>
<evidence type="ECO:0000313" key="4">
    <source>
        <dbReference type="Proteomes" id="UP000199051"/>
    </source>
</evidence>
<feature type="compositionally biased region" description="Basic and acidic residues" evidence="1">
    <location>
        <begin position="64"/>
        <end position="78"/>
    </location>
</feature>
<dbReference type="RefSeq" id="WP_342741566.1">
    <property type="nucleotide sequence ID" value="NZ_FOGI01000016.1"/>
</dbReference>
<gene>
    <name evidence="3" type="ORF">SAMN04487818_1167</name>
</gene>
<dbReference type="EMBL" id="FOGI01000016">
    <property type="protein sequence ID" value="SES46348.1"/>
    <property type="molecule type" value="Genomic_DNA"/>
</dbReference>
<protein>
    <submittedName>
        <fullName evidence="3">Uncharacterized protein</fullName>
    </submittedName>
</protein>
<evidence type="ECO:0000256" key="2">
    <source>
        <dbReference type="SAM" id="Phobius"/>
    </source>
</evidence>
<feature type="compositionally biased region" description="Gly residues" evidence="1">
    <location>
        <begin position="201"/>
        <end position="214"/>
    </location>
</feature>
<keyword evidence="2" id="KW-0472">Membrane</keyword>
<name>A0A1H9XJG9_9PSEU</name>
<keyword evidence="2" id="KW-1133">Transmembrane helix</keyword>